<accession>A0A8H6VTK2</accession>
<name>A0A8H6VTK2_9PEZI</name>
<comment type="caution">
    <text evidence="1">The sequence shown here is derived from an EMBL/GenBank/DDBJ whole genome shotgun (WGS) entry which is preliminary data.</text>
</comment>
<sequence>MANISQEFVTVIAETLSESNVPCVLWGHCLLNVHGIPSIISSIDFVVADEQLKLSIGALATRTSDLFACSQPESCQSSSQHRCTPPPTFHMHVQDVPEVTVGIYIQSATLWFLPPLTKTLPGVHKKSATKFPFISASDSRLLPPWRPGRGSGVFTNKKGSLVMVPRAEVLLQAFMRIYARDSEKQVGSFAMAMIDYVEEYIDEDGLLDVTQLPEPFKTLYQQLKSGVMPVRQWTRALKAALDVY</sequence>
<dbReference type="OrthoDB" id="4499271at2759"/>
<evidence type="ECO:0000313" key="1">
    <source>
        <dbReference type="EMBL" id="KAF7198320.1"/>
    </source>
</evidence>
<evidence type="ECO:0000313" key="2">
    <source>
        <dbReference type="Proteomes" id="UP000660729"/>
    </source>
</evidence>
<proteinExistence type="predicted"/>
<evidence type="ECO:0008006" key="3">
    <source>
        <dbReference type="Google" id="ProtNLM"/>
    </source>
</evidence>
<organism evidence="1 2">
    <name type="scientific">Pseudocercospora fuligena</name>
    <dbReference type="NCBI Taxonomy" id="685502"/>
    <lineage>
        <taxon>Eukaryota</taxon>
        <taxon>Fungi</taxon>
        <taxon>Dikarya</taxon>
        <taxon>Ascomycota</taxon>
        <taxon>Pezizomycotina</taxon>
        <taxon>Dothideomycetes</taxon>
        <taxon>Dothideomycetidae</taxon>
        <taxon>Mycosphaerellales</taxon>
        <taxon>Mycosphaerellaceae</taxon>
        <taxon>Pseudocercospora</taxon>
    </lineage>
</organism>
<dbReference type="EMBL" id="JABCIY010000001">
    <property type="protein sequence ID" value="KAF7198320.1"/>
    <property type="molecule type" value="Genomic_DNA"/>
</dbReference>
<protein>
    <recommendedName>
        <fullName evidence="3">Thioredoxin reductase</fullName>
    </recommendedName>
</protein>
<reference evidence="1" key="1">
    <citation type="submission" date="2020-04" db="EMBL/GenBank/DDBJ databases">
        <title>Draft genome resource of the tomato pathogen Pseudocercospora fuligena.</title>
        <authorList>
            <person name="Zaccaron A."/>
        </authorList>
    </citation>
    <scope>NUCLEOTIDE SEQUENCE</scope>
    <source>
        <strain evidence="1">PF001</strain>
    </source>
</reference>
<keyword evidence="2" id="KW-1185">Reference proteome</keyword>
<gene>
    <name evidence="1" type="ORF">HII31_00059</name>
</gene>
<dbReference type="AlphaFoldDB" id="A0A8H6VTK2"/>
<dbReference type="Proteomes" id="UP000660729">
    <property type="component" value="Unassembled WGS sequence"/>
</dbReference>